<reference evidence="8" key="1">
    <citation type="submission" date="2021-11" db="EMBL/GenBank/DDBJ databases">
        <authorList>
            <person name="Schell T."/>
        </authorList>
    </citation>
    <scope>NUCLEOTIDE SEQUENCE</scope>
    <source>
        <strain evidence="8">M5</strain>
    </source>
</reference>
<dbReference type="PANTHER" id="PTHR21143">
    <property type="entry name" value="INVERTEBRATE GUSTATORY RECEPTOR"/>
    <property type="match status" value="1"/>
</dbReference>
<accession>A0A8J2S994</accession>
<name>A0A8J2S994_9CRUS</name>
<dbReference type="GO" id="GO:0030424">
    <property type="term" value="C:axon"/>
    <property type="evidence" value="ECO:0007669"/>
    <property type="project" value="TreeGrafter"/>
</dbReference>
<feature type="transmembrane region" description="Helical" evidence="7">
    <location>
        <begin position="105"/>
        <end position="123"/>
    </location>
</feature>
<evidence type="ECO:0000256" key="6">
    <source>
        <dbReference type="ARBA" id="ARBA00023170"/>
    </source>
</evidence>
<feature type="transmembrane region" description="Helical" evidence="7">
    <location>
        <begin position="196"/>
        <end position="219"/>
    </location>
</feature>
<organism evidence="8 9">
    <name type="scientific">Daphnia galeata</name>
    <dbReference type="NCBI Taxonomy" id="27404"/>
    <lineage>
        <taxon>Eukaryota</taxon>
        <taxon>Metazoa</taxon>
        <taxon>Ecdysozoa</taxon>
        <taxon>Arthropoda</taxon>
        <taxon>Crustacea</taxon>
        <taxon>Branchiopoda</taxon>
        <taxon>Diplostraca</taxon>
        <taxon>Cladocera</taxon>
        <taxon>Anomopoda</taxon>
        <taxon>Daphniidae</taxon>
        <taxon>Daphnia</taxon>
    </lineage>
</organism>
<gene>
    <name evidence="8" type="ORF">DGAL_LOCUS15574</name>
</gene>
<keyword evidence="6" id="KW-0675">Receptor</keyword>
<feature type="transmembrane region" description="Helical" evidence="7">
    <location>
        <begin position="262"/>
        <end position="283"/>
    </location>
</feature>
<evidence type="ECO:0000256" key="1">
    <source>
        <dbReference type="ARBA" id="ARBA00004651"/>
    </source>
</evidence>
<dbReference type="EMBL" id="CAKKLH010000319">
    <property type="protein sequence ID" value="CAH0111917.1"/>
    <property type="molecule type" value="Genomic_DNA"/>
</dbReference>
<dbReference type="PANTHER" id="PTHR21143:SF133">
    <property type="entry name" value="GUSTATORY AND PHEROMONE RECEPTOR 32A-RELATED"/>
    <property type="match status" value="1"/>
</dbReference>
<dbReference type="Pfam" id="PF08395">
    <property type="entry name" value="7tm_7"/>
    <property type="match status" value="1"/>
</dbReference>
<evidence type="ECO:0008006" key="10">
    <source>
        <dbReference type="Google" id="ProtNLM"/>
    </source>
</evidence>
<dbReference type="OrthoDB" id="6366728at2759"/>
<evidence type="ECO:0000256" key="5">
    <source>
        <dbReference type="ARBA" id="ARBA00023136"/>
    </source>
</evidence>
<keyword evidence="2" id="KW-1003">Cell membrane</keyword>
<evidence type="ECO:0000256" key="7">
    <source>
        <dbReference type="SAM" id="Phobius"/>
    </source>
</evidence>
<evidence type="ECO:0000256" key="3">
    <source>
        <dbReference type="ARBA" id="ARBA00022692"/>
    </source>
</evidence>
<evidence type="ECO:0000256" key="4">
    <source>
        <dbReference type="ARBA" id="ARBA00022989"/>
    </source>
</evidence>
<comment type="subcellular location">
    <subcellularLocation>
        <location evidence="1">Cell membrane</location>
        <topology evidence="1">Multi-pass membrane protein</topology>
    </subcellularLocation>
</comment>
<dbReference type="AlphaFoldDB" id="A0A8J2S994"/>
<comment type="caution">
    <text evidence="8">The sequence shown here is derived from an EMBL/GenBank/DDBJ whole genome shotgun (WGS) entry which is preliminary data.</text>
</comment>
<keyword evidence="3 7" id="KW-0812">Transmembrane</keyword>
<keyword evidence="9" id="KW-1185">Reference proteome</keyword>
<dbReference type="GO" id="GO:0050909">
    <property type="term" value="P:sensory perception of taste"/>
    <property type="evidence" value="ECO:0007669"/>
    <property type="project" value="InterPro"/>
</dbReference>
<dbReference type="GO" id="GO:0030425">
    <property type="term" value="C:dendrite"/>
    <property type="evidence" value="ECO:0007669"/>
    <property type="project" value="TreeGrafter"/>
</dbReference>
<evidence type="ECO:0000256" key="2">
    <source>
        <dbReference type="ARBA" id="ARBA00022475"/>
    </source>
</evidence>
<dbReference type="Proteomes" id="UP000789390">
    <property type="component" value="Unassembled WGS sequence"/>
</dbReference>
<keyword evidence="5 7" id="KW-0472">Membrane</keyword>
<dbReference type="GO" id="GO:0005886">
    <property type="term" value="C:plasma membrane"/>
    <property type="evidence" value="ECO:0007669"/>
    <property type="project" value="UniProtKB-SubCell"/>
</dbReference>
<dbReference type="GO" id="GO:0043025">
    <property type="term" value="C:neuronal cell body"/>
    <property type="evidence" value="ECO:0007669"/>
    <property type="project" value="TreeGrafter"/>
</dbReference>
<protein>
    <recommendedName>
        <fullName evidence="10">Gustatory receptor</fullName>
    </recommendedName>
</protein>
<proteinExistence type="predicted"/>
<dbReference type="GO" id="GO:0008049">
    <property type="term" value="P:male courtship behavior"/>
    <property type="evidence" value="ECO:0007669"/>
    <property type="project" value="TreeGrafter"/>
</dbReference>
<feature type="transmembrane region" description="Helical" evidence="7">
    <location>
        <begin position="52"/>
        <end position="76"/>
    </location>
</feature>
<keyword evidence="4 7" id="KW-1133">Transmembrane helix</keyword>
<sequence>MSSSRSRMLVRTRSTISGEAVEKGWLWSVQPLVISAKCLGINLSNGNRQSTCWWFITVLVLLFFIITQFLCLKFIINNYKEISQTFIFEINNNSDTFAWNTVMDFVNFAVHSLGIHIMFVFAFRSRWCLLVEAFQNLESFSDFNFFNKIRKASILGVFWIIILQTTVLITNIHHHAKYGSSLTILFCSLLSVYSQIYLVTAIILFAVSSYASSMAYLSIRLNLNHIKNKTTDGNYYNCLLSLKRRHVIVCETVDHINNCFGYFLGVTLSFHFVAIVTASFYLFGNEKEPATILEIGFATTQICNLSLICYPADLIRNKADSVSRKLIRMQLEMEEPLKSVVNEFVAQTNQFSPQINAVGFYPISKKIIPQIVGTTLTYFFILYQFQSSEKNEAIKNV</sequence>
<dbReference type="InterPro" id="IPR013604">
    <property type="entry name" value="7TM_chemorcpt"/>
</dbReference>
<dbReference type="GO" id="GO:0007635">
    <property type="term" value="P:chemosensory behavior"/>
    <property type="evidence" value="ECO:0007669"/>
    <property type="project" value="TreeGrafter"/>
</dbReference>
<evidence type="ECO:0000313" key="8">
    <source>
        <dbReference type="EMBL" id="CAH0111917.1"/>
    </source>
</evidence>
<feature type="transmembrane region" description="Helical" evidence="7">
    <location>
        <begin position="154"/>
        <end position="176"/>
    </location>
</feature>
<evidence type="ECO:0000313" key="9">
    <source>
        <dbReference type="Proteomes" id="UP000789390"/>
    </source>
</evidence>